<accession>A0A9P0M8X0</accession>
<sequence length="362" mass="40103">MGAALVAIGKAPRILLEKGEGAHTRVLVECLSDAGRLISDIHHEESTCRRNLVSVSVDKQLRGTLSNVSVDGWLFGQNLGNRVKAAREMEKLSSNLKPKAVTATLTSSVNFKSLPRVNVKGYRGRPKYSRKTPSFEAKTPRKAPPINERNSSSIQNQSNPSLSKADPLKNTPCATPETFPGSRAIIRQAMINNGIPEEAVEISVSSLAQSSLKQYTNGLKLWWEFCHQHNINCFELNSQAILCFLSRLYDQGRSYSSLNTTRSALSLLISPRVGEDHQIKRFFKGVFKLRPPLPKYHVTWDPAVVLGYLETCYPNNTISLEALTHKLSMLMALVTAHRVQTFSVIEVPNIGIKNRNKSPGKG</sequence>
<organism evidence="3 4">
    <name type="scientific">Acanthoscelides obtectus</name>
    <name type="common">Bean weevil</name>
    <name type="synonym">Bruchus obtectus</name>
    <dbReference type="NCBI Taxonomy" id="200917"/>
    <lineage>
        <taxon>Eukaryota</taxon>
        <taxon>Metazoa</taxon>
        <taxon>Ecdysozoa</taxon>
        <taxon>Arthropoda</taxon>
        <taxon>Hexapoda</taxon>
        <taxon>Insecta</taxon>
        <taxon>Pterygota</taxon>
        <taxon>Neoptera</taxon>
        <taxon>Endopterygota</taxon>
        <taxon>Coleoptera</taxon>
        <taxon>Polyphaga</taxon>
        <taxon>Cucujiformia</taxon>
        <taxon>Chrysomeloidea</taxon>
        <taxon>Chrysomelidae</taxon>
        <taxon>Bruchinae</taxon>
        <taxon>Bruchini</taxon>
        <taxon>Acanthoscelides</taxon>
    </lineage>
</organism>
<dbReference type="AlphaFoldDB" id="A0A9P0M8X0"/>
<keyword evidence="4" id="KW-1185">Reference proteome</keyword>
<dbReference type="PANTHER" id="PTHR35617">
    <property type="entry name" value="PHAGE_INTEGRASE DOMAIN-CONTAINING PROTEIN"/>
    <property type="match status" value="1"/>
</dbReference>
<gene>
    <name evidence="3" type="ORF">ACAOBT_LOCUS30336</name>
</gene>
<protein>
    <submittedName>
        <fullName evidence="3">Uncharacterized protein</fullName>
    </submittedName>
</protein>
<feature type="region of interest" description="Disordered" evidence="2">
    <location>
        <begin position="122"/>
        <end position="177"/>
    </location>
</feature>
<feature type="compositionally biased region" description="Low complexity" evidence="2">
    <location>
        <begin position="150"/>
        <end position="163"/>
    </location>
</feature>
<evidence type="ECO:0000256" key="1">
    <source>
        <dbReference type="ARBA" id="ARBA00023125"/>
    </source>
</evidence>
<evidence type="ECO:0000313" key="3">
    <source>
        <dbReference type="EMBL" id="CAH2008590.1"/>
    </source>
</evidence>
<dbReference type="OrthoDB" id="5960276at2759"/>
<dbReference type="InterPro" id="IPR010998">
    <property type="entry name" value="Integrase_recombinase_N"/>
</dbReference>
<proteinExistence type="predicted"/>
<evidence type="ECO:0000313" key="4">
    <source>
        <dbReference type="Proteomes" id="UP001152888"/>
    </source>
</evidence>
<dbReference type="GO" id="GO:0003677">
    <property type="term" value="F:DNA binding"/>
    <property type="evidence" value="ECO:0007669"/>
    <property type="project" value="UniProtKB-KW"/>
</dbReference>
<reference evidence="3" key="1">
    <citation type="submission" date="2022-03" db="EMBL/GenBank/DDBJ databases">
        <authorList>
            <person name="Sayadi A."/>
        </authorList>
    </citation>
    <scope>NUCLEOTIDE SEQUENCE</scope>
</reference>
<dbReference type="Proteomes" id="UP001152888">
    <property type="component" value="Unassembled WGS sequence"/>
</dbReference>
<comment type="caution">
    <text evidence="3">The sequence shown here is derived from an EMBL/GenBank/DDBJ whole genome shotgun (WGS) entry which is preliminary data.</text>
</comment>
<dbReference type="SUPFAM" id="SSF47823">
    <property type="entry name" value="lambda integrase-like, N-terminal domain"/>
    <property type="match status" value="1"/>
</dbReference>
<dbReference type="EMBL" id="CAKOFQ010007819">
    <property type="protein sequence ID" value="CAH2008590.1"/>
    <property type="molecule type" value="Genomic_DNA"/>
</dbReference>
<evidence type="ECO:0000256" key="2">
    <source>
        <dbReference type="SAM" id="MobiDB-lite"/>
    </source>
</evidence>
<name>A0A9P0M8X0_ACAOB</name>
<dbReference type="Gene3D" id="1.10.150.130">
    <property type="match status" value="1"/>
</dbReference>
<keyword evidence="1" id="KW-0238">DNA-binding</keyword>
<dbReference type="PANTHER" id="PTHR35617:SF3">
    <property type="entry name" value="CORE-BINDING (CB) DOMAIN-CONTAINING PROTEIN"/>
    <property type="match status" value="1"/>
</dbReference>